<organism evidence="1">
    <name type="scientific">Micrurus spixii</name>
    <name type="common">Amazon coral snake</name>
    <dbReference type="NCBI Taxonomy" id="129469"/>
    <lineage>
        <taxon>Eukaryota</taxon>
        <taxon>Metazoa</taxon>
        <taxon>Chordata</taxon>
        <taxon>Craniata</taxon>
        <taxon>Vertebrata</taxon>
        <taxon>Euteleostomi</taxon>
        <taxon>Lepidosauria</taxon>
        <taxon>Squamata</taxon>
        <taxon>Bifurcata</taxon>
        <taxon>Unidentata</taxon>
        <taxon>Episquamata</taxon>
        <taxon>Toxicofera</taxon>
        <taxon>Serpentes</taxon>
        <taxon>Colubroidea</taxon>
        <taxon>Elapidae</taxon>
        <taxon>Elapinae</taxon>
        <taxon>Micrurus</taxon>
    </lineage>
</organism>
<dbReference type="AlphaFoldDB" id="A0A2D4LYE2"/>
<reference evidence="1" key="2">
    <citation type="submission" date="2017-11" db="EMBL/GenBank/DDBJ databases">
        <title>Coralsnake Venomics: Analyses of Venom Gland Transcriptomes and Proteomes of Six Brazilian Taxa.</title>
        <authorList>
            <person name="Aird S.D."/>
            <person name="Jorge da Silva N."/>
            <person name="Qiu L."/>
            <person name="Villar-Briones A."/>
            <person name="Aparecida-Saddi V."/>
            <person name="Campos-Telles M.P."/>
            <person name="Grau M."/>
            <person name="Mikheyev A.S."/>
        </authorList>
    </citation>
    <scope>NUCLEOTIDE SEQUENCE</scope>
    <source>
        <tissue evidence="1">Venom_gland</tissue>
    </source>
</reference>
<sequence length="134" mass="15929">MNYMKTPRKKSKELGKNTSHIFTALFFHKSDKESLLFKSAHNLKYRCDYFYIYIFAVYKYESFHILNNTLECCSANGERYKCQWAINYLQTNLLLHPISLFITTYNILVVSSKVKSNSAFMFQFFIKSKLFMSC</sequence>
<proteinExistence type="predicted"/>
<accession>A0A2D4LYE2</accession>
<dbReference type="EMBL" id="IACM01058429">
    <property type="protein sequence ID" value="LAB25888.1"/>
    <property type="molecule type" value="Transcribed_RNA"/>
</dbReference>
<reference evidence="1" key="1">
    <citation type="submission" date="2017-07" db="EMBL/GenBank/DDBJ databases">
        <authorList>
            <person name="Mikheyev A."/>
            <person name="Grau M."/>
        </authorList>
    </citation>
    <scope>NUCLEOTIDE SEQUENCE</scope>
    <source>
        <tissue evidence="1">Venom_gland</tissue>
    </source>
</reference>
<evidence type="ECO:0000313" key="1">
    <source>
        <dbReference type="EMBL" id="LAB25888.1"/>
    </source>
</evidence>
<name>A0A2D4LYE2_9SAUR</name>
<dbReference type="EMBL" id="IACM01058430">
    <property type="protein sequence ID" value="LAB25890.1"/>
    <property type="molecule type" value="Transcribed_RNA"/>
</dbReference>
<protein>
    <submittedName>
        <fullName evidence="1">Uncharacterized protein</fullName>
    </submittedName>
</protein>